<organism evidence="1 2">
    <name type="scientific">Rhizobium fredii</name>
    <name type="common">Sinorhizobium fredii</name>
    <dbReference type="NCBI Taxonomy" id="380"/>
    <lineage>
        <taxon>Bacteria</taxon>
        <taxon>Pseudomonadati</taxon>
        <taxon>Pseudomonadota</taxon>
        <taxon>Alphaproteobacteria</taxon>
        <taxon>Hyphomicrobiales</taxon>
        <taxon>Rhizobiaceae</taxon>
        <taxon>Sinorhizobium/Ensifer group</taxon>
        <taxon>Sinorhizobium</taxon>
    </lineage>
</organism>
<evidence type="ECO:0000313" key="2">
    <source>
        <dbReference type="Proteomes" id="UP000466694"/>
    </source>
</evidence>
<dbReference type="Proteomes" id="UP000466694">
    <property type="component" value="Unassembled WGS sequence"/>
</dbReference>
<accession>A0A844A1V8</accession>
<dbReference type="AlphaFoldDB" id="A0A844A1V8"/>
<proteinExistence type="predicted"/>
<name>A0A844A1V8_RHIFR</name>
<comment type="caution">
    <text evidence="1">The sequence shown here is derived from an EMBL/GenBank/DDBJ whole genome shotgun (WGS) entry which is preliminary data.</text>
</comment>
<reference evidence="1 2" key="1">
    <citation type="journal article" date="2013" name="Genome Biol.">
        <title>Comparative genomics of the core and accessory genomes of 48 Sinorhizobium strains comprising five genospecies.</title>
        <authorList>
            <person name="Sugawara M."/>
            <person name="Epstein B."/>
            <person name="Badgley B.D."/>
            <person name="Unno T."/>
            <person name="Xu L."/>
            <person name="Reese J."/>
            <person name="Gyaneshwar P."/>
            <person name="Denny R."/>
            <person name="Mudge J."/>
            <person name="Bharti A.K."/>
            <person name="Farmer A.D."/>
            <person name="May G.D."/>
            <person name="Woodward J.E."/>
            <person name="Medigue C."/>
            <person name="Vallenet D."/>
            <person name="Lajus A."/>
            <person name="Rouy Z."/>
            <person name="Martinez-Vaz B."/>
            <person name="Tiffin P."/>
            <person name="Young N.D."/>
            <person name="Sadowsky M.J."/>
        </authorList>
    </citation>
    <scope>NUCLEOTIDE SEQUENCE [LARGE SCALE GENOMIC DNA]</scope>
    <source>
        <strain evidence="1 2">USDA205</strain>
    </source>
</reference>
<sequence length="118" mass="13009">MARLLVLKRAEASLGRPDGTLFKEQLRHLGGGPDKLAPALSRCRPAAWVAADIVRINNGMLAERCAVQDETTLPGLARSNRDISLRTFRGRRRPLIPASVQRLSAVIHVSRWLASHDP</sequence>
<dbReference type="GeneID" id="48977842"/>
<dbReference type="EMBL" id="WISZ01000033">
    <property type="protein sequence ID" value="MQX07104.1"/>
    <property type="molecule type" value="Genomic_DNA"/>
</dbReference>
<evidence type="ECO:0000313" key="1">
    <source>
        <dbReference type="EMBL" id="MQX07104.1"/>
    </source>
</evidence>
<dbReference type="RefSeq" id="WP_141322354.1">
    <property type="nucleotide sequence ID" value="NZ_BJNI01000147.1"/>
</dbReference>
<protein>
    <submittedName>
        <fullName evidence="1">Uncharacterized protein</fullName>
    </submittedName>
</protein>
<gene>
    <name evidence="1" type="ORF">GHK48_01835</name>
</gene>